<proteinExistence type="predicted"/>
<dbReference type="EMBL" id="JANFQF010000022">
    <property type="protein sequence ID" value="MCQ4121864.1"/>
    <property type="molecule type" value="Genomic_DNA"/>
</dbReference>
<comment type="caution">
    <text evidence="1">The sequence shown here is derived from an EMBL/GenBank/DDBJ whole genome shotgun (WGS) entry which is preliminary data.</text>
</comment>
<organism evidence="1 2">
    <name type="scientific">Rhodococcus tibetensis</name>
    <dbReference type="NCBI Taxonomy" id="2965064"/>
    <lineage>
        <taxon>Bacteria</taxon>
        <taxon>Bacillati</taxon>
        <taxon>Actinomycetota</taxon>
        <taxon>Actinomycetes</taxon>
        <taxon>Mycobacteriales</taxon>
        <taxon>Nocardiaceae</taxon>
        <taxon>Rhodococcus</taxon>
    </lineage>
</organism>
<accession>A0ABT1QHV0</accession>
<sequence length="255" mass="28862">MEFDDLEPGGVRPPRRRPDLWGVWVRTDTMYADIESGEPVEEGDIDWDTFDDPDVEPEEELLHANSVEERDVYVPQFYFLDVLRAEETGLVPVNGGRYQFNRAIQLAGFNPTNPLPEDEEAREAALLEAEEAKRVQRRRVRELNQLAEAATDVRREFIREMLSATKPPKNAATWTAMMVALAPHQLSEFHSSDLLPELMGEKTWATYEAKKKIAAAAATAASESRAWMLTENGHTLSNVEKVISGELRPEDIDIP</sequence>
<evidence type="ECO:0000313" key="2">
    <source>
        <dbReference type="Proteomes" id="UP001524501"/>
    </source>
</evidence>
<keyword evidence="2" id="KW-1185">Reference proteome</keyword>
<dbReference type="RefSeq" id="WP_255972822.1">
    <property type="nucleotide sequence ID" value="NZ_JANFQF010000022.1"/>
</dbReference>
<gene>
    <name evidence="1" type="ORF">NOF53_22330</name>
</gene>
<evidence type="ECO:0000313" key="1">
    <source>
        <dbReference type="EMBL" id="MCQ4121864.1"/>
    </source>
</evidence>
<protein>
    <submittedName>
        <fullName evidence="1">Uncharacterized protein</fullName>
    </submittedName>
</protein>
<dbReference type="Proteomes" id="UP001524501">
    <property type="component" value="Unassembled WGS sequence"/>
</dbReference>
<name>A0ABT1QHV0_9NOCA</name>
<reference evidence="1 2" key="1">
    <citation type="submission" date="2022-07" db="EMBL/GenBank/DDBJ databases">
        <title>Degradation activity of malathion, p-nitrophenol and potential low-temperature adaptation strategy of Rhodococcus sp. FXJ9.536.</title>
        <authorList>
            <person name="Huang J."/>
            <person name="Huang Y."/>
        </authorList>
    </citation>
    <scope>NUCLEOTIDE SEQUENCE [LARGE SCALE GENOMIC DNA]</scope>
    <source>
        <strain evidence="1 2">FXJ9.536</strain>
    </source>
</reference>